<sequence>WTLTNVRGCSEVEMRVILREVENSYHICKNMVYSQTSGAPSGNQMTSVINSLVNMAYIYVAWVRLEGPAIAKRGMSCGQEFKRCVHLCVYGDDLIMSVSGHPGFNGITITDFFKEYGIVATDAQKSGAIKATVPFGEAEFLKRKFRWSEERRLWVSKLREETLRATTQWVWKSPNRDASTLVNCDVAVMNAHGHGPQFFDEFKTTVNKALTRRNIDTVTWTWKEVDDLFFDNDYINKLWM</sequence>
<dbReference type="EMBL" id="GEBQ01008975">
    <property type="protein sequence ID" value="JAT31002.1"/>
    <property type="molecule type" value="Transcribed_RNA"/>
</dbReference>
<dbReference type="AlphaFoldDB" id="A0A1B6M505"/>
<dbReference type="InterPro" id="IPR007094">
    <property type="entry name" value="RNA-dir_pol_PSvirus"/>
</dbReference>
<name>A0A1B6M505_9HEMI</name>
<dbReference type="GO" id="GO:0003968">
    <property type="term" value="F:RNA-directed RNA polymerase activity"/>
    <property type="evidence" value="ECO:0007669"/>
    <property type="project" value="InterPro"/>
</dbReference>
<dbReference type="InterPro" id="IPR001205">
    <property type="entry name" value="RNA-dir_pol_C"/>
</dbReference>
<accession>A0A1B6M505</accession>
<dbReference type="GO" id="GO:0003723">
    <property type="term" value="F:RNA binding"/>
    <property type="evidence" value="ECO:0007669"/>
    <property type="project" value="InterPro"/>
</dbReference>
<dbReference type="InterPro" id="IPR043128">
    <property type="entry name" value="Rev_trsase/Diguanyl_cyclase"/>
</dbReference>
<gene>
    <name evidence="2" type="ORF">g.39870</name>
</gene>
<reference evidence="2" key="1">
    <citation type="submission" date="2015-11" db="EMBL/GenBank/DDBJ databases">
        <title>De novo transcriptome assembly of four potential Pierce s Disease insect vectors from Arizona vineyards.</title>
        <authorList>
            <person name="Tassone E.E."/>
        </authorList>
    </citation>
    <scope>NUCLEOTIDE SEQUENCE</scope>
</reference>
<dbReference type="SUPFAM" id="SSF56672">
    <property type="entry name" value="DNA/RNA polymerases"/>
    <property type="match status" value="1"/>
</dbReference>
<evidence type="ECO:0000313" key="2">
    <source>
        <dbReference type="EMBL" id="JAT31002.1"/>
    </source>
</evidence>
<organism evidence="2">
    <name type="scientific">Graphocephala atropunctata</name>
    <dbReference type="NCBI Taxonomy" id="36148"/>
    <lineage>
        <taxon>Eukaryota</taxon>
        <taxon>Metazoa</taxon>
        <taxon>Ecdysozoa</taxon>
        <taxon>Arthropoda</taxon>
        <taxon>Hexapoda</taxon>
        <taxon>Insecta</taxon>
        <taxon>Pterygota</taxon>
        <taxon>Neoptera</taxon>
        <taxon>Paraneoptera</taxon>
        <taxon>Hemiptera</taxon>
        <taxon>Auchenorrhyncha</taxon>
        <taxon>Membracoidea</taxon>
        <taxon>Cicadellidae</taxon>
        <taxon>Cicadellinae</taxon>
        <taxon>Cicadellini</taxon>
        <taxon>Graphocephala</taxon>
    </lineage>
</organism>
<dbReference type="CDD" id="cd23169">
    <property type="entry name" value="ps-ssRNAv-Picornavirales"/>
    <property type="match status" value="1"/>
</dbReference>
<proteinExistence type="predicted"/>
<dbReference type="GO" id="GO:0039694">
    <property type="term" value="P:viral RNA genome replication"/>
    <property type="evidence" value="ECO:0007669"/>
    <property type="project" value="InterPro"/>
</dbReference>
<dbReference type="GO" id="GO:0071897">
    <property type="term" value="P:DNA biosynthetic process"/>
    <property type="evidence" value="ECO:0007669"/>
    <property type="project" value="UniProtKB-ARBA"/>
</dbReference>
<evidence type="ECO:0000259" key="1">
    <source>
        <dbReference type="PROSITE" id="PS50507"/>
    </source>
</evidence>
<feature type="non-terminal residue" evidence="2">
    <location>
        <position position="1"/>
    </location>
</feature>
<dbReference type="InterPro" id="IPR043502">
    <property type="entry name" value="DNA/RNA_pol_sf"/>
</dbReference>
<dbReference type="Gene3D" id="3.30.70.270">
    <property type="match status" value="1"/>
</dbReference>
<dbReference type="Pfam" id="PF00680">
    <property type="entry name" value="RdRP_1"/>
    <property type="match status" value="1"/>
</dbReference>
<feature type="domain" description="RdRp catalytic" evidence="1">
    <location>
        <begin position="1"/>
        <end position="106"/>
    </location>
</feature>
<protein>
    <recommendedName>
        <fullName evidence="1">RdRp catalytic domain-containing protein</fullName>
    </recommendedName>
</protein>
<dbReference type="GO" id="GO:0006351">
    <property type="term" value="P:DNA-templated transcription"/>
    <property type="evidence" value="ECO:0007669"/>
    <property type="project" value="InterPro"/>
</dbReference>
<dbReference type="PROSITE" id="PS50507">
    <property type="entry name" value="RDRP_SSRNA_POS"/>
    <property type="match status" value="1"/>
</dbReference>
<dbReference type="Gene3D" id="1.20.960.20">
    <property type="match status" value="1"/>
</dbReference>